<dbReference type="EMBL" id="CP018477">
    <property type="protein sequence ID" value="ASV75422.1"/>
    <property type="molecule type" value="Genomic_DNA"/>
</dbReference>
<evidence type="ECO:0000313" key="8">
    <source>
        <dbReference type="Proteomes" id="UP000215086"/>
    </source>
</evidence>
<dbReference type="Proteomes" id="UP000215086">
    <property type="component" value="Chromosome"/>
</dbReference>
<dbReference type="EC" id="3.2.1.23" evidence="3"/>
<dbReference type="SUPFAM" id="SSF51445">
    <property type="entry name" value="(Trans)glycosidases"/>
    <property type="match status" value="1"/>
</dbReference>
<dbReference type="PANTHER" id="PTHR46323:SF2">
    <property type="entry name" value="BETA-GALACTOSIDASE"/>
    <property type="match status" value="1"/>
</dbReference>
<dbReference type="InterPro" id="IPR000421">
    <property type="entry name" value="FA58C"/>
</dbReference>
<evidence type="ECO:0000259" key="6">
    <source>
        <dbReference type="PROSITE" id="PS50022"/>
    </source>
</evidence>
<evidence type="ECO:0000313" key="7">
    <source>
        <dbReference type="EMBL" id="ASV75422.1"/>
    </source>
</evidence>
<dbReference type="PANTHER" id="PTHR46323">
    <property type="entry name" value="BETA-GALACTOSIDASE"/>
    <property type="match status" value="1"/>
</dbReference>
<dbReference type="Gene3D" id="2.60.120.260">
    <property type="entry name" value="Galactose-binding domain-like"/>
    <property type="match status" value="2"/>
</dbReference>
<dbReference type="SUPFAM" id="SSF49785">
    <property type="entry name" value="Galactose-binding domain-like"/>
    <property type="match status" value="2"/>
</dbReference>
<dbReference type="RefSeq" id="WP_095415488.1">
    <property type="nucleotide sequence ID" value="NZ_CP018477.1"/>
</dbReference>
<gene>
    <name evidence="7" type="ORF">THTE_2820</name>
</gene>
<keyword evidence="8" id="KW-1185">Reference proteome</keyword>
<proteinExistence type="inferred from homology"/>
<dbReference type="InterPro" id="IPR050347">
    <property type="entry name" value="Bact_Beta-galactosidase"/>
</dbReference>
<dbReference type="GO" id="GO:0004565">
    <property type="term" value="F:beta-galactosidase activity"/>
    <property type="evidence" value="ECO:0007669"/>
    <property type="project" value="UniProtKB-EC"/>
</dbReference>
<name>A0A286RHL3_9BACT</name>
<dbReference type="PROSITE" id="PS50022">
    <property type="entry name" value="FA58C_3"/>
    <property type="match status" value="1"/>
</dbReference>
<evidence type="ECO:0000256" key="1">
    <source>
        <dbReference type="ARBA" id="ARBA00001412"/>
    </source>
</evidence>
<dbReference type="InterPro" id="IPR017853">
    <property type="entry name" value="GH"/>
</dbReference>
<keyword evidence="4 7" id="KW-0378">Hydrolase</keyword>
<dbReference type="InterPro" id="IPR008979">
    <property type="entry name" value="Galactose-bd-like_sf"/>
</dbReference>
<dbReference type="Gene3D" id="3.20.20.80">
    <property type="entry name" value="Glycosidases"/>
    <property type="match status" value="1"/>
</dbReference>
<organism evidence="7 8">
    <name type="scientific">Thermogutta terrifontis</name>
    <dbReference type="NCBI Taxonomy" id="1331910"/>
    <lineage>
        <taxon>Bacteria</taxon>
        <taxon>Pseudomonadati</taxon>
        <taxon>Planctomycetota</taxon>
        <taxon>Planctomycetia</taxon>
        <taxon>Pirellulales</taxon>
        <taxon>Thermoguttaceae</taxon>
        <taxon>Thermogutta</taxon>
    </lineage>
</organism>
<dbReference type="OrthoDB" id="9814867at2"/>
<evidence type="ECO:0000256" key="3">
    <source>
        <dbReference type="ARBA" id="ARBA00012756"/>
    </source>
</evidence>
<sequence>MSRSPKYGQLGLVLAFAVSIAWSAKIHATERAVDLSGEWSFRLDPEDRGRVERWYDTALPDRIQLPGMLQAQGYGDPPGPESQWLAGIGLKRANDSLFAPYWTRENFRSPFFLTPPRHYVGPAWYQREVTIPEDWQGDHIVLFLERVHWQSTLWIDDREVGSQNSLATPHVYDLSEYLTPGKHRLTISVDNRYLIPVGKSAHSISDETQGNWNGIVGRMELRRRPPVWIDDVQVYPDVAQHAVEVKITLGNRTGVSGHGQLLLAARAHAAQADSAPAEQFRALEIPVRWDADGLRQRVRYSLDGRARFWDEFHPVLYDLTVELKTQDRGEGTYHDVETVTFGLRQLEVRGTQFVLNGRPIFLRGTLECCIFPREGHPPTDVESWKRILSVARSYGLNHLRFHSWCPPEAAFVAADEMGFYYQVECSCWASFGNGEPQDAFVYAEAARIRRTYGNHPSFLLMVASNEPGGPSVAKRDAFLTKWVETQKAADPRRCYSAGSGWPQLPANQYHVTPAPRLQAWGPLQLNKPGQTWLDYREFIAKAGIPVVSHEIGQWCAYPNVVSEPEKYTGFFRGSNMEVFRDILQKKGLYDQAADFIRASGRFQVILYKQEIEAALRTPGMAGFQLLDLHDFPGQGTAPVGVLDAFWESKGYCSPGEYRRFCNSTVPLARLKKFVWTNQEKLEFQLDLAHYGPEDLRDAVLKWELCQENPEPRVIAAGQTVPRDYPTGQLTEGSVQSVDLRNVPAPAVLRLKVCLENSDVTNDWKIWVYPAEVSTEIPDQIALATDPHTAWRFAQEGRTVLFIPERKWIGGDTLGTFQPIFWNRITFPTQKVHMVGILCDPEHPALKDFPTDFHADWQWQELLDACTPMVLDGLARDLRPIVQAIDDWCEARKLGLLWEARVGNGRLLVCSMDVLHDLSTRVVARQLRSSLIRYMLSENFQPAVTVTEVQWQTLWRKPRLLETLGAKATADSFQPGYEPTLAIDGDPQTMWHTAWDPVAAPPPHEIIVDLGQPVLMAGMRVLPRQDSNPNGRIAEFAVFLSDDGQAWGDAIVRGTWDGRAIERVIRFPQSIRARFLKLVALKEIRGQPFTSIAEIDIIPADQR</sequence>
<dbReference type="AlphaFoldDB" id="A0A286RHL3"/>
<protein>
    <recommendedName>
        <fullName evidence="3">beta-galactosidase</fullName>
        <ecNumber evidence="3">3.2.1.23</ecNumber>
    </recommendedName>
</protein>
<dbReference type="InterPro" id="IPR006104">
    <property type="entry name" value="Glyco_hydro_2_N"/>
</dbReference>
<evidence type="ECO:0000256" key="5">
    <source>
        <dbReference type="ARBA" id="ARBA00023295"/>
    </source>
</evidence>
<feature type="domain" description="F5/8 type C" evidence="6">
    <location>
        <begin position="945"/>
        <end position="1099"/>
    </location>
</feature>
<dbReference type="KEGG" id="ttf:THTE_2820"/>
<evidence type="ECO:0000256" key="4">
    <source>
        <dbReference type="ARBA" id="ARBA00022801"/>
    </source>
</evidence>
<dbReference type="Pfam" id="PF00754">
    <property type="entry name" value="F5_F8_type_C"/>
    <property type="match status" value="1"/>
</dbReference>
<comment type="catalytic activity">
    <reaction evidence="1">
        <text>Hydrolysis of terminal non-reducing beta-D-galactose residues in beta-D-galactosides.</text>
        <dbReference type="EC" id="3.2.1.23"/>
    </reaction>
</comment>
<accession>A0A286RHL3</accession>
<dbReference type="GO" id="GO:0009341">
    <property type="term" value="C:beta-galactosidase complex"/>
    <property type="evidence" value="ECO:0007669"/>
    <property type="project" value="TreeGrafter"/>
</dbReference>
<keyword evidence="5 7" id="KW-0326">Glycosidase</keyword>
<evidence type="ECO:0000256" key="2">
    <source>
        <dbReference type="ARBA" id="ARBA00007401"/>
    </source>
</evidence>
<comment type="similarity">
    <text evidence="2">Belongs to the glycosyl hydrolase 2 family.</text>
</comment>
<dbReference type="Pfam" id="PF02837">
    <property type="entry name" value="Glyco_hydro_2_N"/>
    <property type="match status" value="1"/>
</dbReference>
<reference evidence="7 8" key="1">
    <citation type="journal article" name="Front. Microbiol.">
        <title>Sugar Metabolism of the First Thermophilic Planctomycete Thermogutta terrifontis: Comparative Genomic and Transcriptomic Approaches.</title>
        <authorList>
            <person name="Elcheninov A.G."/>
            <person name="Menzel P."/>
            <person name="Gudbergsdottir S.R."/>
            <person name="Slesarev A.I."/>
            <person name="Kadnikov V.V."/>
            <person name="Krogh A."/>
            <person name="Bonch-Osmolovskaya E.A."/>
            <person name="Peng X."/>
            <person name="Kublanov I.V."/>
        </authorList>
    </citation>
    <scope>NUCLEOTIDE SEQUENCE [LARGE SCALE GENOMIC DNA]</scope>
    <source>
        <strain evidence="7 8">R1</strain>
    </source>
</reference>
<dbReference type="GO" id="GO:0005990">
    <property type="term" value="P:lactose catabolic process"/>
    <property type="evidence" value="ECO:0007669"/>
    <property type="project" value="TreeGrafter"/>
</dbReference>